<sequence length="70" mass="7543">MSKPSLSSFSPPPLTSSSSSATQRRLSCFRRSSRVRACVSLTSVTVSCSKEPKVVVTRERGKNGKLINAL</sequence>
<gene>
    <name evidence="2" type="ORF">HAX54_036517</name>
</gene>
<evidence type="ECO:0000256" key="1">
    <source>
        <dbReference type="SAM" id="MobiDB-lite"/>
    </source>
</evidence>
<name>A0ABS8Y6W0_DATST</name>
<evidence type="ECO:0000313" key="2">
    <source>
        <dbReference type="EMBL" id="MCE5167086.1"/>
    </source>
</evidence>
<evidence type="ECO:0000313" key="3">
    <source>
        <dbReference type="Proteomes" id="UP000823775"/>
    </source>
</evidence>
<keyword evidence="3" id="KW-1185">Reference proteome</keyword>
<feature type="non-terminal residue" evidence="2">
    <location>
        <position position="70"/>
    </location>
</feature>
<organism evidence="2 3">
    <name type="scientific">Datura stramonium</name>
    <name type="common">Jimsonweed</name>
    <name type="synonym">Common thornapple</name>
    <dbReference type="NCBI Taxonomy" id="4076"/>
    <lineage>
        <taxon>Eukaryota</taxon>
        <taxon>Viridiplantae</taxon>
        <taxon>Streptophyta</taxon>
        <taxon>Embryophyta</taxon>
        <taxon>Tracheophyta</taxon>
        <taxon>Spermatophyta</taxon>
        <taxon>Magnoliopsida</taxon>
        <taxon>eudicotyledons</taxon>
        <taxon>Gunneridae</taxon>
        <taxon>Pentapetalae</taxon>
        <taxon>asterids</taxon>
        <taxon>lamiids</taxon>
        <taxon>Solanales</taxon>
        <taxon>Solanaceae</taxon>
        <taxon>Solanoideae</taxon>
        <taxon>Datureae</taxon>
        <taxon>Datura</taxon>
    </lineage>
</organism>
<dbReference type="Proteomes" id="UP000823775">
    <property type="component" value="Unassembled WGS sequence"/>
</dbReference>
<protein>
    <submittedName>
        <fullName evidence="2">Uncharacterized protein</fullName>
    </submittedName>
</protein>
<feature type="region of interest" description="Disordered" evidence="1">
    <location>
        <begin position="1"/>
        <end position="24"/>
    </location>
</feature>
<accession>A0ABS8Y6W0</accession>
<proteinExistence type="predicted"/>
<comment type="caution">
    <text evidence="2">The sequence shown here is derived from an EMBL/GenBank/DDBJ whole genome shotgun (WGS) entry which is preliminary data.</text>
</comment>
<reference evidence="2 3" key="1">
    <citation type="journal article" date="2021" name="BMC Genomics">
        <title>Datura genome reveals duplications of psychoactive alkaloid biosynthetic genes and high mutation rate following tissue culture.</title>
        <authorList>
            <person name="Rajewski A."/>
            <person name="Carter-House D."/>
            <person name="Stajich J."/>
            <person name="Litt A."/>
        </authorList>
    </citation>
    <scope>NUCLEOTIDE SEQUENCE [LARGE SCALE GENOMIC DNA]</scope>
    <source>
        <strain evidence="2">AR-01</strain>
    </source>
</reference>
<feature type="compositionally biased region" description="Low complexity" evidence="1">
    <location>
        <begin position="1"/>
        <end position="20"/>
    </location>
</feature>
<dbReference type="EMBL" id="JACEIK010048462">
    <property type="protein sequence ID" value="MCE5167086.1"/>
    <property type="molecule type" value="Genomic_DNA"/>
</dbReference>